<protein>
    <submittedName>
        <fullName evidence="2">Phosphotransferase family enzyme</fullName>
    </submittedName>
</protein>
<dbReference type="AlphaFoldDB" id="A0A542E358"/>
<keyword evidence="2" id="KW-0808">Transferase</keyword>
<dbReference type="SUPFAM" id="SSF56112">
    <property type="entry name" value="Protein kinase-like (PK-like)"/>
    <property type="match status" value="1"/>
</dbReference>
<feature type="domain" description="Aminoglycoside phosphotransferase" evidence="1">
    <location>
        <begin position="162"/>
        <end position="363"/>
    </location>
</feature>
<dbReference type="InterPro" id="IPR002575">
    <property type="entry name" value="Aminoglycoside_PTrfase"/>
</dbReference>
<evidence type="ECO:0000313" key="2">
    <source>
        <dbReference type="EMBL" id="TQJ09763.1"/>
    </source>
</evidence>
<comment type="caution">
    <text evidence="2">The sequence shown here is derived from an EMBL/GenBank/DDBJ whole genome shotgun (WGS) entry which is preliminary data.</text>
</comment>
<dbReference type="Proteomes" id="UP000317893">
    <property type="component" value="Unassembled WGS sequence"/>
</dbReference>
<sequence length="423" mass="44629">MSAAPFPPREVTVVLTDRGGRLLGALGPLHVERPWWSEVEDVLGGLGATYGVRARVLRLLTSEEPYAGGPVTYLAEPVGPVPDRLDPVPPAAERAAAADPTRRQWWARPGALEDLAGWAGAALARHGRGTLGDLRQRRTWNLSLVATLEAEGGRVWLKAVPAFLADEAAVLDVVHDVAPGLGPVVLGRDPARRMALLDDVPGEDRYDETDPDLLAAMARRWVGVQAAAVDRVDDLLRAGAVDTRPAALVDDVAALLARPDVAAPLEPATLGRLHDLLDGLPARLDAVDACGLPDTLVHGDLHTGNWRVTGARADGGPDGGGLRLLDWGDVRIGHPALDLLRLAPAADPGLAAHVTQVWSAAWRAIVPGAAPDRAADLLRPVEPLVAATTYQRFLDGVEETERVFHHLDVPAALRAAAGPVSGG</sequence>
<dbReference type="Gene3D" id="3.90.1200.10">
    <property type="match status" value="1"/>
</dbReference>
<organism evidence="2 3">
    <name type="scientific">Lapillicoccus jejuensis</name>
    <dbReference type="NCBI Taxonomy" id="402171"/>
    <lineage>
        <taxon>Bacteria</taxon>
        <taxon>Bacillati</taxon>
        <taxon>Actinomycetota</taxon>
        <taxon>Actinomycetes</taxon>
        <taxon>Micrococcales</taxon>
        <taxon>Intrasporangiaceae</taxon>
        <taxon>Lapillicoccus</taxon>
    </lineage>
</organism>
<accession>A0A542E358</accession>
<dbReference type="Pfam" id="PF01636">
    <property type="entry name" value="APH"/>
    <property type="match status" value="1"/>
</dbReference>
<proteinExistence type="predicted"/>
<keyword evidence="3" id="KW-1185">Reference proteome</keyword>
<reference evidence="2 3" key="1">
    <citation type="submission" date="2019-06" db="EMBL/GenBank/DDBJ databases">
        <title>Sequencing the genomes of 1000 actinobacteria strains.</title>
        <authorList>
            <person name="Klenk H.-P."/>
        </authorList>
    </citation>
    <scope>NUCLEOTIDE SEQUENCE [LARGE SCALE GENOMIC DNA]</scope>
    <source>
        <strain evidence="2 3">DSM 18607</strain>
    </source>
</reference>
<evidence type="ECO:0000313" key="3">
    <source>
        <dbReference type="Proteomes" id="UP000317893"/>
    </source>
</evidence>
<gene>
    <name evidence="2" type="ORF">FB458_2879</name>
</gene>
<dbReference type="EMBL" id="VFMN01000001">
    <property type="protein sequence ID" value="TQJ09763.1"/>
    <property type="molecule type" value="Genomic_DNA"/>
</dbReference>
<evidence type="ECO:0000259" key="1">
    <source>
        <dbReference type="Pfam" id="PF01636"/>
    </source>
</evidence>
<dbReference type="RefSeq" id="WP_211356049.1">
    <property type="nucleotide sequence ID" value="NZ_BAAAPR010000007.1"/>
</dbReference>
<name>A0A542E358_9MICO</name>
<dbReference type="GO" id="GO:0016740">
    <property type="term" value="F:transferase activity"/>
    <property type="evidence" value="ECO:0007669"/>
    <property type="project" value="UniProtKB-KW"/>
</dbReference>
<dbReference type="InterPro" id="IPR011009">
    <property type="entry name" value="Kinase-like_dom_sf"/>
</dbReference>